<feature type="binding site" evidence="5 6">
    <location>
        <position position="188"/>
    </location>
    <ligand>
        <name>S-adenosyl-L-methionine</name>
        <dbReference type="ChEBI" id="CHEBI:59789"/>
    </ligand>
</feature>
<dbReference type="PROSITE" id="PS01230">
    <property type="entry name" value="TRMA_1"/>
    <property type="match status" value="1"/>
</dbReference>
<protein>
    <recommendedName>
        <fullName evidence="5">tRNA/tmRNA (uracil-C(5))-methyltransferase</fullName>
        <ecNumber evidence="5">2.1.1.35</ecNumber>
    </recommendedName>
    <alternativeName>
        <fullName evidence="5">tRNA (uracil(54)-C(5))-methyltransferase</fullName>
    </alternativeName>
    <alternativeName>
        <fullName evidence="5">tRNA(m5U54)-methyltransferase</fullName>
        <shortName evidence="5">RUMT</shortName>
    </alternativeName>
    <alternativeName>
        <fullName evidence="5">tmRNA (uracil(341)-C(5))-methyltransferase</fullName>
    </alternativeName>
</protein>
<proteinExistence type="inferred from homology"/>
<dbReference type="PANTHER" id="PTHR47790:SF2">
    <property type="entry name" value="TRNA_TMRNA (URACIL-C(5))-METHYLTRANSFERASE"/>
    <property type="match status" value="1"/>
</dbReference>
<dbReference type="Gene3D" id="2.40.50.1070">
    <property type="match status" value="1"/>
</dbReference>
<dbReference type="InterPro" id="IPR030390">
    <property type="entry name" value="MeTrfase_TrmA_AS"/>
</dbReference>
<dbReference type="Gene3D" id="3.40.50.150">
    <property type="entry name" value="Vaccinia Virus protein VP39"/>
    <property type="match status" value="1"/>
</dbReference>
<dbReference type="PROSITE" id="PS51687">
    <property type="entry name" value="SAM_MT_RNA_M5U"/>
    <property type="match status" value="1"/>
</dbReference>
<feature type="binding site" evidence="5 6">
    <location>
        <position position="216"/>
    </location>
    <ligand>
        <name>S-adenosyl-L-methionine</name>
        <dbReference type="ChEBI" id="CHEBI:59789"/>
    </ligand>
</feature>
<dbReference type="InterPro" id="IPR010280">
    <property type="entry name" value="U5_MeTrfase_fam"/>
</dbReference>
<feature type="binding site" evidence="5 6">
    <location>
        <position position="237"/>
    </location>
    <ligand>
        <name>S-adenosyl-L-methionine</name>
        <dbReference type="ChEBI" id="CHEBI:59789"/>
    </ligand>
</feature>
<evidence type="ECO:0000313" key="9">
    <source>
        <dbReference type="Proteomes" id="UP000809621"/>
    </source>
</evidence>
<sequence>MSMYDSHSYQVQLTDKIQRLESDFAKFEPPVLDVYASEEQHYRMRAEFRVWHEGDDLYYIMFDQQTREKYRVDQFPTASALINKMMPTLLDSIKDNQLLRTKLFQVDFLSTLSGELLVSMLYHKAIDDEWVQQAKQLREQFIEQGYNVNLIGRARKIKHIIEKDYVIEKLHVDGQELVYQQVENSFTQPNGKVAEKMLEWAIDCTKNSNGDLLELYCGNGNFSLALAKNFRRVLATELAKPSVDSAQFNIAANNIDNVKIIRMSAEDFTLAMNGERTFRRLQQAQVELSDYECNTIFVDPPRSGMDDETCKMVQGYDNIMYISCNPDTLKDNLEILCTTHRITRFALFDQFPYTHHVEAGVFLERIK</sequence>
<comment type="catalytic activity">
    <reaction evidence="5">
        <text>uridine(341) in tmRNA + S-adenosyl-L-methionine = 5-methyluridine(341) in tmRNA + S-adenosyl-L-homocysteine + H(+)</text>
        <dbReference type="Rhea" id="RHEA:43612"/>
        <dbReference type="Rhea" id="RHEA-COMP:10630"/>
        <dbReference type="Rhea" id="RHEA-COMP:10631"/>
        <dbReference type="ChEBI" id="CHEBI:15378"/>
        <dbReference type="ChEBI" id="CHEBI:57856"/>
        <dbReference type="ChEBI" id="CHEBI:59789"/>
        <dbReference type="ChEBI" id="CHEBI:65315"/>
        <dbReference type="ChEBI" id="CHEBI:74447"/>
    </reaction>
</comment>
<dbReference type="GO" id="GO:0032259">
    <property type="term" value="P:methylation"/>
    <property type="evidence" value="ECO:0007669"/>
    <property type="project" value="UniProtKB-KW"/>
</dbReference>
<organism evidence="8 9">
    <name type="scientific">Vibrio ulleungensis</name>
    <dbReference type="NCBI Taxonomy" id="2807619"/>
    <lineage>
        <taxon>Bacteria</taxon>
        <taxon>Pseudomonadati</taxon>
        <taxon>Pseudomonadota</taxon>
        <taxon>Gammaproteobacteria</taxon>
        <taxon>Vibrionales</taxon>
        <taxon>Vibrionaceae</taxon>
        <taxon>Vibrio</taxon>
    </lineage>
</organism>
<dbReference type="Pfam" id="PF05958">
    <property type="entry name" value="tRNA_U5-meth_tr"/>
    <property type="match status" value="1"/>
</dbReference>
<gene>
    <name evidence="5 8" type="primary">trmA</name>
    <name evidence="8" type="ORF">JQC93_20050</name>
</gene>
<comment type="catalytic activity">
    <reaction evidence="5">
        <text>uridine(54) in tRNA + S-adenosyl-L-methionine = 5-methyluridine(54) in tRNA + S-adenosyl-L-homocysteine + H(+)</text>
        <dbReference type="Rhea" id="RHEA:42712"/>
        <dbReference type="Rhea" id="RHEA-COMP:10167"/>
        <dbReference type="Rhea" id="RHEA-COMP:10193"/>
        <dbReference type="ChEBI" id="CHEBI:15378"/>
        <dbReference type="ChEBI" id="CHEBI:57856"/>
        <dbReference type="ChEBI" id="CHEBI:59789"/>
        <dbReference type="ChEBI" id="CHEBI:65315"/>
        <dbReference type="ChEBI" id="CHEBI:74447"/>
        <dbReference type="EC" id="2.1.1.35"/>
    </reaction>
</comment>
<evidence type="ECO:0000256" key="7">
    <source>
        <dbReference type="PROSITE-ProRule" id="PRU10015"/>
    </source>
</evidence>
<keyword evidence="9" id="KW-1185">Reference proteome</keyword>
<comment type="similarity">
    <text evidence="5">Belongs to the class I-like SAM-binding methyltransferase superfamily. RNA M5U methyltransferase family. TrmA subfamily.</text>
</comment>
<dbReference type="SUPFAM" id="SSF53335">
    <property type="entry name" value="S-adenosyl-L-methionine-dependent methyltransferases"/>
    <property type="match status" value="1"/>
</dbReference>
<dbReference type="PANTHER" id="PTHR47790">
    <property type="entry name" value="TRNA/TMRNA (URACIL-C(5))-METHYLTRANSFERASE"/>
    <property type="match status" value="1"/>
</dbReference>
<evidence type="ECO:0000256" key="4">
    <source>
        <dbReference type="ARBA" id="ARBA00022694"/>
    </source>
</evidence>
<keyword evidence="4 5" id="KW-0819">tRNA processing</keyword>
<dbReference type="InterPro" id="IPR029063">
    <property type="entry name" value="SAM-dependent_MTases_sf"/>
</dbReference>
<keyword evidence="3 5" id="KW-0949">S-adenosyl-L-methionine</keyword>
<keyword evidence="2 5" id="KW-0808">Transferase</keyword>
<accession>A0ABS2HME6</accession>
<keyword evidence="1 5" id="KW-0489">Methyltransferase</keyword>
<evidence type="ECO:0000256" key="1">
    <source>
        <dbReference type="ARBA" id="ARBA00022603"/>
    </source>
</evidence>
<comment type="caution">
    <text evidence="8">The sequence shown here is derived from an EMBL/GenBank/DDBJ whole genome shotgun (WGS) entry which is preliminary data.</text>
</comment>
<evidence type="ECO:0000256" key="2">
    <source>
        <dbReference type="ARBA" id="ARBA00022679"/>
    </source>
</evidence>
<feature type="active site" description="Nucleophile" evidence="5 6">
    <location>
        <position position="324"/>
    </location>
</feature>
<dbReference type="InterPro" id="IPR011869">
    <property type="entry name" value="TrmA_MeTrfase"/>
</dbReference>
<dbReference type="EC" id="2.1.1.35" evidence="5"/>
<dbReference type="NCBIfam" id="TIGR02143">
    <property type="entry name" value="trmA_only"/>
    <property type="match status" value="1"/>
</dbReference>
<comment type="function">
    <text evidence="5">Dual-specificity methyltransferase that catalyzes the formation of 5-methyluridine at position 54 (m5U54) in all tRNAs, and that of position 341 (m5U341) in tmRNA (transfer-mRNA).</text>
</comment>
<dbReference type="InterPro" id="IPR030391">
    <property type="entry name" value="MeTrfase_TrmA_CS"/>
</dbReference>
<dbReference type="PROSITE" id="PS01231">
    <property type="entry name" value="TRMA_2"/>
    <property type="match status" value="1"/>
</dbReference>
<name>A0ABS2HME6_9VIBR</name>
<feature type="binding site" evidence="5">
    <location>
        <position position="221"/>
    </location>
    <ligand>
        <name>S-adenosyl-L-methionine</name>
        <dbReference type="ChEBI" id="CHEBI:59789"/>
    </ligand>
</feature>
<reference evidence="8 9" key="1">
    <citation type="submission" date="2021-02" db="EMBL/GenBank/DDBJ databases">
        <authorList>
            <person name="Park J.-S."/>
        </authorList>
    </citation>
    <scope>NUCLEOTIDE SEQUENCE [LARGE SCALE GENOMIC DNA]</scope>
    <source>
        <strain evidence="8 9">188UL20-2</strain>
    </source>
</reference>
<dbReference type="EMBL" id="JAFEUM010000015">
    <property type="protein sequence ID" value="MBM7038665.1"/>
    <property type="molecule type" value="Genomic_DNA"/>
</dbReference>
<dbReference type="RefSeq" id="WP_205160090.1">
    <property type="nucleotide sequence ID" value="NZ_JAFEUM010000015.1"/>
</dbReference>
<evidence type="ECO:0000313" key="8">
    <source>
        <dbReference type="EMBL" id="MBM7038665.1"/>
    </source>
</evidence>
<dbReference type="GO" id="GO:0030697">
    <property type="term" value="F:tRNA (uracil(54)-C5)-methyltransferase activity, S-adenosyl methionine-dependent"/>
    <property type="evidence" value="ECO:0007669"/>
    <property type="project" value="UniProtKB-EC"/>
</dbReference>
<feature type="active site" description="Proton acceptor" evidence="5">
    <location>
        <position position="358"/>
    </location>
</feature>
<evidence type="ECO:0000256" key="3">
    <source>
        <dbReference type="ARBA" id="ARBA00022691"/>
    </source>
</evidence>
<evidence type="ECO:0000256" key="6">
    <source>
        <dbReference type="PROSITE-ProRule" id="PRU01024"/>
    </source>
</evidence>
<dbReference type="HAMAP" id="MF_01011">
    <property type="entry name" value="RNA_methyltr_TrmA"/>
    <property type="match status" value="1"/>
</dbReference>
<dbReference type="CDD" id="cd02440">
    <property type="entry name" value="AdoMet_MTases"/>
    <property type="match status" value="1"/>
</dbReference>
<feature type="active site" evidence="7">
    <location>
        <position position="324"/>
    </location>
</feature>
<feature type="binding site" evidence="5 6">
    <location>
        <position position="299"/>
    </location>
    <ligand>
        <name>S-adenosyl-L-methionine</name>
        <dbReference type="ChEBI" id="CHEBI:59789"/>
    </ligand>
</feature>
<evidence type="ECO:0000256" key="5">
    <source>
        <dbReference type="HAMAP-Rule" id="MF_01011"/>
    </source>
</evidence>
<dbReference type="Proteomes" id="UP000809621">
    <property type="component" value="Unassembled WGS sequence"/>
</dbReference>